<feature type="non-terminal residue" evidence="2">
    <location>
        <position position="1"/>
    </location>
</feature>
<feature type="region of interest" description="Disordered" evidence="1">
    <location>
        <begin position="1"/>
        <end position="37"/>
    </location>
</feature>
<organism evidence="2 3">
    <name type="scientific">Kipferlia bialata</name>
    <dbReference type="NCBI Taxonomy" id="797122"/>
    <lineage>
        <taxon>Eukaryota</taxon>
        <taxon>Metamonada</taxon>
        <taxon>Carpediemonas-like organisms</taxon>
        <taxon>Kipferlia</taxon>
    </lineage>
</organism>
<evidence type="ECO:0000313" key="3">
    <source>
        <dbReference type="Proteomes" id="UP000265618"/>
    </source>
</evidence>
<feature type="compositionally biased region" description="Low complexity" evidence="1">
    <location>
        <begin position="11"/>
        <end position="37"/>
    </location>
</feature>
<name>A0A391P2H6_9EUKA</name>
<keyword evidence="3" id="KW-1185">Reference proteome</keyword>
<proteinExistence type="predicted"/>
<comment type="caution">
    <text evidence="2">The sequence shown here is derived from an EMBL/GenBank/DDBJ whole genome shotgun (WGS) entry which is preliminary data.</text>
</comment>
<evidence type="ECO:0000313" key="2">
    <source>
        <dbReference type="EMBL" id="GCA65138.1"/>
    </source>
</evidence>
<dbReference type="EMBL" id="BDIP01009907">
    <property type="protein sequence ID" value="GCA65138.1"/>
    <property type="molecule type" value="Genomic_DNA"/>
</dbReference>
<accession>A0A391P2H6</accession>
<sequence>QGQFNKPPMGPGQFQQRQQFQGHQGHQQQQQGQFQRPMHQGQVWTTLHFSLTHIYVTSLTLIDCQCTRDR</sequence>
<dbReference type="Proteomes" id="UP000265618">
    <property type="component" value="Unassembled WGS sequence"/>
</dbReference>
<evidence type="ECO:0000256" key="1">
    <source>
        <dbReference type="SAM" id="MobiDB-lite"/>
    </source>
</evidence>
<gene>
    <name evidence="2" type="ORF">KIPB_016347</name>
</gene>
<protein>
    <submittedName>
        <fullName evidence="2">Uncharacterized protein</fullName>
    </submittedName>
</protein>
<dbReference type="AlphaFoldDB" id="A0A391P2H6"/>
<reference evidence="2 3" key="1">
    <citation type="journal article" date="2018" name="PLoS ONE">
        <title>The draft genome of Kipferlia bialata reveals reductive genome evolution in fornicate parasites.</title>
        <authorList>
            <person name="Tanifuji G."/>
            <person name="Takabayashi S."/>
            <person name="Kume K."/>
            <person name="Takagi M."/>
            <person name="Nakayama T."/>
            <person name="Kamikawa R."/>
            <person name="Inagaki Y."/>
            <person name="Hashimoto T."/>
        </authorList>
    </citation>
    <scope>NUCLEOTIDE SEQUENCE [LARGE SCALE GENOMIC DNA]</scope>
    <source>
        <strain evidence="2">NY0173</strain>
    </source>
</reference>